<feature type="region of interest" description="Disordered" evidence="1">
    <location>
        <begin position="1"/>
        <end position="20"/>
    </location>
</feature>
<evidence type="ECO:0000259" key="2">
    <source>
        <dbReference type="Pfam" id="PF12022"/>
    </source>
</evidence>
<sequence>MSQGLNLTGAQSTSQSNTDDGRGLLTVSNVLMTQLERCWQDGIYLVNLRHRFWRLTLQLLSRYCSFVTRQISSHQTPTEPQTTSTPSTSNLKPLLFLLVDCFQLIAYVRVALPAHISSKLGTLDTAAANESPSSFPTWLTECLEEVCERIHQTINPLQSLIVDQLLRSCLNFSRQILDVPRQYRRTNRSLPTTSSTYVSAMIDPLSELGDLCRTAVIAASCAKPALEQLINRAVTQLSEAFPKAPH</sequence>
<dbReference type="Pfam" id="PF12022">
    <property type="entry name" value="COG2_C"/>
    <property type="match status" value="1"/>
</dbReference>
<dbReference type="InterPro" id="IPR009316">
    <property type="entry name" value="COG2"/>
</dbReference>
<reference evidence="5" key="1">
    <citation type="submission" date="2016-06" db="UniProtKB">
        <authorList>
            <consortium name="WormBaseParasite"/>
        </authorList>
    </citation>
    <scope>IDENTIFICATION</scope>
</reference>
<evidence type="ECO:0000313" key="5">
    <source>
        <dbReference type="WBParaSite" id="ECPE_0001503301-mRNA-1"/>
    </source>
</evidence>
<dbReference type="AlphaFoldDB" id="A0A183B708"/>
<dbReference type="Proteomes" id="UP000272942">
    <property type="component" value="Unassembled WGS sequence"/>
</dbReference>
<dbReference type="GO" id="GO:0017119">
    <property type="term" value="C:Golgi transport complex"/>
    <property type="evidence" value="ECO:0007669"/>
    <property type="project" value="TreeGrafter"/>
</dbReference>
<reference evidence="3 4" key="2">
    <citation type="submission" date="2018-11" db="EMBL/GenBank/DDBJ databases">
        <authorList>
            <consortium name="Pathogen Informatics"/>
        </authorList>
    </citation>
    <scope>NUCLEOTIDE SEQUENCE [LARGE SCALE GENOMIC DNA]</scope>
    <source>
        <strain evidence="3 4">Egypt</strain>
    </source>
</reference>
<organism evidence="5">
    <name type="scientific">Echinostoma caproni</name>
    <dbReference type="NCBI Taxonomy" id="27848"/>
    <lineage>
        <taxon>Eukaryota</taxon>
        <taxon>Metazoa</taxon>
        <taxon>Spiralia</taxon>
        <taxon>Lophotrochozoa</taxon>
        <taxon>Platyhelminthes</taxon>
        <taxon>Trematoda</taxon>
        <taxon>Digenea</taxon>
        <taxon>Plagiorchiida</taxon>
        <taxon>Echinostomata</taxon>
        <taxon>Echinostomatoidea</taxon>
        <taxon>Echinostomatidae</taxon>
        <taxon>Echinostoma</taxon>
    </lineage>
</organism>
<protein>
    <submittedName>
        <fullName evidence="5">DUF3510 domain-containing protein</fullName>
    </submittedName>
</protein>
<evidence type="ECO:0000313" key="4">
    <source>
        <dbReference type="Proteomes" id="UP000272942"/>
    </source>
</evidence>
<dbReference type="InterPro" id="IPR024603">
    <property type="entry name" value="COG_complex_COG2_C"/>
</dbReference>
<dbReference type="GO" id="GO:0016020">
    <property type="term" value="C:membrane"/>
    <property type="evidence" value="ECO:0007669"/>
    <property type="project" value="InterPro"/>
</dbReference>
<proteinExistence type="predicted"/>
<dbReference type="GO" id="GO:0006891">
    <property type="term" value="P:intra-Golgi vesicle-mediated transport"/>
    <property type="evidence" value="ECO:0007669"/>
    <property type="project" value="TreeGrafter"/>
</dbReference>
<dbReference type="WBParaSite" id="ECPE_0001503301-mRNA-1">
    <property type="protein sequence ID" value="ECPE_0001503301-mRNA-1"/>
    <property type="gene ID" value="ECPE_0001503301"/>
</dbReference>
<dbReference type="EMBL" id="UZAN01059168">
    <property type="protein sequence ID" value="VDP92264.1"/>
    <property type="molecule type" value="Genomic_DNA"/>
</dbReference>
<feature type="domain" description="COG complex component COG2 C-terminal" evidence="2">
    <location>
        <begin position="13"/>
        <end position="241"/>
    </location>
</feature>
<dbReference type="OrthoDB" id="332281at2759"/>
<gene>
    <name evidence="3" type="ORF">ECPE_LOCUS14992</name>
</gene>
<dbReference type="GO" id="GO:0015031">
    <property type="term" value="P:protein transport"/>
    <property type="evidence" value="ECO:0007669"/>
    <property type="project" value="InterPro"/>
</dbReference>
<dbReference type="GO" id="GO:0007030">
    <property type="term" value="P:Golgi organization"/>
    <property type="evidence" value="ECO:0007669"/>
    <property type="project" value="InterPro"/>
</dbReference>
<evidence type="ECO:0000313" key="3">
    <source>
        <dbReference type="EMBL" id="VDP92264.1"/>
    </source>
</evidence>
<name>A0A183B708_9TREM</name>
<accession>A0A183B708</accession>
<keyword evidence="4" id="KW-1185">Reference proteome</keyword>
<evidence type="ECO:0000256" key="1">
    <source>
        <dbReference type="SAM" id="MobiDB-lite"/>
    </source>
</evidence>
<feature type="compositionally biased region" description="Polar residues" evidence="1">
    <location>
        <begin position="1"/>
        <end position="18"/>
    </location>
</feature>
<dbReference type="PANTHER" id="PTHR12961:SF0">
    <property type="entry name" value="CONSERVED OLIGOMERIC GOLGI COMPLEX SUBUNIT 2"/>
    <property type="match status" value="1"/>
</dbReference>
<dbReference type="PANTHER" id="PTHR12961">
    <property type="entry name" value="CONSERVED OLIGOMERIC GOLGI COMPLEX COMPONENT 2"/>
    <property type="match status" value="1"/>
</dbReference>